<keyword evidence="6" id="KW-0408">Iron</keyword>
<dbReference type="GO" id="GO:0009279">
    <property type="term" value="C:cell outer membrane"/>
    <property type="evidence" value="ECO:0007669"/>
    <property type="project" value="UniProtKB-SubCell"/>
</dbReference>
<feature type="domain" description="TonB-dependent receptor plug" evidence="14">
    <location>
        <begin position="88"/>
        <end position="193"/>
    </location>
</feature>
<dbReference type="Gene3D" id="2.40.170.20">
    <property type="entry name" value="TonB-dependent receptor, beta-barrel domain"/>
    <property type="match status" value="1"/>
</dbReference>
<evidence type="ECO:0000313" key="16">
    <source>
        <dbReference type="Proteomes" id="UP000319148"/>
    </source>
</evidence>
<keyword evidence="9 11" id="KW-0472">Membrane</keyword>
<evidence type="ECO:0000256" key="2">
    <source>
        <dbReference type="ARBA" id="ARBA00022448"/>
    </source>
</evidence>
<dbReference type="CDD" id="cd01347">
    <property type="entry name" value="ligand_gated_channel"/>
    <property type="match status" value="1"/>
</dbReference>
<proteinExistence type="inferred from homology"/>
<keyword evidence="15" id="KW-0675">Receptor</keyword>
<dbReference type="InterPro" id="IPR000531">
    <property type="entry name" value="Beta-barrel_TonB"/>
</dbReference>
<evidence type="ECO:0000256" key="3">
    <source>
        <dbReference type="ARBA" id="ARBA00022452"/>
    </source>
</evidence>
<gene>
    <name evidence="15" type="ORF">FIV46_07780</name>
</gene>
<dbReference type="OrthoDB" id="7614057at2"/>
<dbReference type="AlphaFoldDB" id="A0A501PJH3"/>
<dbReference type="InterPro" id="IPR036942">
    <property type="entry name" value="Beta-barrel_TonB_sf"/>
</dbReference>
<dbReference type="GO" id="GO:0006826">
    <property type="term" value="P:iron ion transport"/>
    <property type="evidence" value="ECO:0007669"/>
    <property type="project" value="UniProtKB-KW"/>
</dbReference>
<keyword evidence="10 11" id="KW-0998">Cell outer membrane</keyword>
<dbReference type="InterPro" id="IPR039426">
    <property type="entry name" value="TonB-dep_rcpt-like"/>
</dbReference>
<evidence type="ECO:0000256" key="12">
    <source>
        <dbReference type="RuleBase" id="RU003357"/>
    </source>
</evidence>
<keyword evidence="3 11" id="KW-1134">Transmembrane beta strand</keyword>
<dbReference type="PROSITE" id="PS52016">
    <property type="entry name" value="TONB_DEPENDENT_REC_3"/>
    <property type="match status" value="1"/>
</dbReference>
<evidence type="ECO:0000259" key="14">
    <source>
        <dbReference type="Pfam" id="PF07715"/>
    </source>
</evidence>
<evidence type="ECO:0000256" key="6">
    <source>
        <dbReference type="ARBA" id="ARBA00023004"/>
    </source>
</evidence>
<evidence type="ECO:0000256" key="9">
    <source>
        <dbReference type="ARBA" id="ARBA00023136"/>
    </source>
</evidence>
<keyword evidence="2 11" id="KW-0813">Transport</keyword>
<feature type="domain" description="TonB-dependent receptor-like beta-barrel" evidence="13">
    <location>
        <begin position="319"/>
        <end position="755"/>
    </location>
</feature>
<evidence type="ECO:0000256" key="7">
    <source>
        <dbReference type="ARBA" id="ARBA00023065"/>
    </source>
</evidence>
<dbReference type="Proteomes" id="UP000319148">
    <property type="component" value="Unassembled WGS sequence"/>
</dbReference>
<keyword evidence="7" id="KW-0406">Ion transport</keyword>
<evidence type="ECO:0000256" key="10">
    <source>
        <dbReference type="ARBA" id="ARBA00023237"/>
    </source>
</evidence>
<dbReference type="Pfam" id="PF07715">
    <property type="entry name" value="Plug"/>
    <property type="match status" value="1"/>
</dbReference>
<protein>
    <submittedName>
        <fullName evidence="15">TonB-dependent receptor</fullName>
    </submittedName>
</protein>
<comment type="similarity">
    <text evidence="11 12">Belongs to the TonB-dependent receptor family.</text>
</comment>
<keyword evidence="8 12" id="KW-0798">TonB box</keyword>
<dbReference type="EMBL" id="VFIY01000006">
    <property type="protein sequence ID" value="TPD60619.1"/>
    <property type="molecule type" value="Genomic_DNA"/>
</dbReference>
<evidence type="ECO:0000256" key="1">
    <source>
        <dbReference type="ARBA" id="ARBA00004571"/>
    </source>
</evidence>
<keyword evidence="4" id="KW-0410">Iron transport</keyword>
<evidence type="ECO:0000313" key="15">
    <source>
        <dbReference type="EMBL" id="TPD60619.1"/>
    </source>
</evidence>
<accession>A0A501PJH3</accession>
<name>A0A501PJH3_9PROT</name>
<keyword evidence="5 11" id="KW-0812">Transmembrane</keyword>
<comment type="caution">
    <text evidence="15">The sequence shown here is derived from an EMBL/GenBank/DDBJ whole genome shotgun (WGS) entry which is preliminary data.</text>
</comment>
<evidence type="ECO:0000259" key="13">
    <source>
        <dbReference type="Pfam" id="PF00593"/>
    </source>
</evidence>
<sequence>MDNSYCNYSFDLGPFIVSPYLLQTWLWETNFLKNWEVRMKKNHLLFSLVGAVPMLCASLSYAQEELESEDALTIDEIVVTAQKRAQSAQSTPISMGVVTGDEIATRVQNSLDDVLSNVPGVEVQGLAQGAQVYIRGVGSSVDPGFADPAVALMTDGVYNGRTESVNATAYDIDRVEVLRGPQGTIYGRNASGGSVNVITRSPILGSTSGYVKGQVGNYDAWRGEAALNLPVGEKTAVRFAGFREKRDGYVDDGSYDEDSWGVRGKLYAEPTDWLTILAKVDVFRQKGYGANTVPVEGSAGNLTFPPPYFFANFLDVVAGLAPPEFRFPDGWQKADPNSDLSNNPEHVPGYIKRESETYSIQFDAKVGPGVLTVLPSYTRNRNLLVSSFLFGSILPVAGPTYTINDNYGEQDAVSKYTSIEVRYASDSEGPLDYLLGFYYLNSDSGAPLDPVVATTTGGQTLSTTNTYQPGSTLAGFAQLTYSVTDEFRVTGGLRLSRDKTKQDYSYELEGVAGADATYRNTSDSTQYKIGLEYDVAEDAMVYAHVATGFKQGGISVTFPPTSFEPEHLTSYEAGIKSRFMDGRVQLNAAAFRYDYDNYQFSSFQTLQIGDFDATSDFPVVQNADSTHINGAEVQLDAVPWEGGLIKVAVTYLDAEYGTAIIPNSPFFNQGDFDLAGRQIQNSPEWAADIGFEQSFSLASGTVTVGVNSHLTKGYYTTPEQYAAGAWQPGFTKTDAHVSYHDDTAGWNVSVAVRNIEDEIQTTYVFPAYRRFISAPRTFTVSAGYEF</sequence>
<reference evidence="16" key="1">
    <citation type="submission" date="2019-06" db="EMBL/GenBank/DDBJ databases">
        <title>The complete genome of Emcibacter congregatus ZYLT.</title>
        <authorList>
            <person name="Zhao Z."/>
        </authorList>
    </citation>
    <scope>NUCLEOTIDE SEQUENCE [LARGE SCALE GENOMIC DNA]</scope>
    <source>
        <strain evidence="16">MCCC 1A06723</strain>
    </source>
</reference>
<dbReference type="Pfam" id="PF00593">
    <property type="entry name" value="TonB_dep_Rec_b-barrel"/>
    <property type="match status" value="1"/>
</dbReference>
<keyword evidence="16" id="KW-1185">Reference proteome</keyword>
<evidence type="ECO:0000256" key="8">
    <source>
        <dbReference type="ARBA" id="ARBA00023077"/>
    </source>
</evidence>
<dbReference type="PANTHER" id="PTHR32552:SF81">
    <property type="entry name" value="TONB-DEPENDENT OUTER MEMBRANE RECEPTOR"/>
    <property type="match status" value="1"/>
</dbReference>
<dbReference type="PANTHER" id="PTHR32552">
    <property type="entry name" value="FERRICHROME IRON RECEPTOR-RELATED"/>
    <property type="match status" value="1"/>
</dbReference>
<evidence type="ECO:0000256" key="4">
    <source>
        <dbReference type="ARBA" id="ARBA00022496"/>
    </source>
</evidence>
<evidence type="ECO:0000256" key="11">
    <source>
        <dbReference type="PROSITE-ProRule" id="PRU01360"/>
    </source>
</evidence>
<dbReference type="SUPFAM" id="SSF56935">
    <property type="entry name" value="Porins"/>
    <property type="match status" value="1"/>
</dbReference>
<organism evidence="15 16">
    <name type="scientific">Emcibacter nanhaiensis</name>
    <dbReference type="NCBI Taxonomy" id="1505037"/>
    <lineage>
        <taxon>Bacteria</taxon>
        <taxon>Pseudomonadati</taxon>
        <taxon>Pseudomonadota</taxon>
        <taxon>Alphaproteobacteria</taxon>
        <taxon>Emcibacterales</taxon>
        <taxon>Emcibacteraceae</taxon>
        <taxon>Emcibacter</taxon>
    </lineage>
</organism>
<evidence type="ECO:0000256" key="5">
    <source>
        <dbReference type="ARBA" id="ARBA00022692"/>
    </source>
</evidence>
<dbReference type="InterPro" id="IPR012910">
    <property type="entry name" value="Plug_dom"/>
</dbReference>
<comment type="subcellular location">
    <subcellularLocation>
        <location evidence="1 11">Cell outer membrane</location>
        <topology evidence="1 11">Multi-pass membrane protein</topology>
    </subcellularLocation>
</comment>